<dbReference type="Proteomes" id="UP001248709">
    <property type="component" value="Unassembled WGS sequence"/>
</dbReference>
<evidence type="ECO:0000256" key="4">
    <source>
        <dbReference type="ARBA" id="ARBA00022692"/>
    </source>
</evidence>
<keyword evidence="2 7" id="KW-0813">Transport</keyword>
<feature type="transmembrane region" description="Helical" evidence="7">
    <location>
        <begin position="74"/>
        <end position="94"/>
    </location>
</feature>
<evidence type="ECO:0000259" key="8">
    <source>
        <dbReference type="PROSITE" id="PS50928"/>
    </source>
</evidence>
<protein>
    <submittedName>
        <fullName evidence="9">Raffinose/stachyose/melibiose transport system permease protein</fullName>
    </submittedName>
</protein>
<keyword evidence="3" id="KW-1003">Cell membrane</keyword>
<dbReference type="InterPro" id="IPR035906">
    <property type="entry name" value="MetI-like_sf"/>
</dbReference>
<proteinExistence type="inferred from homology"/>
<evidence type="ECO:0000256" key="6">
    <source>
        <dbReference type="ARBA" id="ARBA00023136"/>
    </source>
</evidence>
<dbReference type="EMBL" id="JAUSUY010000004">
    <property type="protein sequence ID" value="MDT3425801.1"/>
    <property type="molecule type" value="Genomic_DNA"/>
</dbReference>
<dbReference type="Pfam" id="PF00528">
    <property type="entry name" value="BPD_transp_1"/>
    <property type="match status" value="1"/>
</dbReference>
<evidence type="ECO:0000256" key="3">
    <source>
        <dbReference type="ARBA" id="ARBA00022475"/>
    </source>
</evidence>
<accession>A0ABU3H4Q6</accession>
<sequence>MNGGLRVSRRIYAVFVLPSLLVYLLLVFFPILTSVYFSMLNWSGIGKAKYIGIENFVNLFTKDKVFWTSLKNTFLIVGYSLIELPITLLVAILVNRHVRRSNFLISVYFIPIIMSSVVVGQLWKAIYNPVSQGGMLNKILISTGLESWTKAWIADPSTAIYALIIVGMWQVFGYYVLLYFTAIRGIPDELFEAARIDGAEGLKADLHITLPLVGYVIKISTILMVVGALKAFDIVLVMTGGGPAHRTEVISSYMYNMSFISLKYGYGSALSTVLVLLCLIATVIMNRAFKRFD</sequence>
<feature type="transmembrane region" description="Helical" evidence="7">
    <location>
        <begin position="12"/>
        <end position="37"/>
    </location>
</feature>
<dbReference type="RefSeq" id="WP_025702282.1">
    <property type="nucleotide sequence ID" value="NZ_JAUSUY010000004.1"/>
</dbReference>
<dbReference type="CDD" id="cd06261">
    <property type="entry name" value="TM_PBP2"/>
    <property type="match status" value="1"/>
</dbReference>
<evidence type="ECO:0000256" key="5">
    <source>
        <dbReference type="ARBA" id="ARBA00022989"/>
    </source>
</evidence>
<feature type="transmembrane region" description="Helical" evidence="7">
    <location>
        <begin position="103"/>
        <end position="123"/>
    </location>
</feature>
<comment type="caution">
    <text evidence="9">The sequence shown here is derived from an EMBL/GenBank/DDBJ whole genome shotgun (WGS) entry which is preliminary data.</text>
</comment>
<organism evidence="9 10">
    <name type="scientific">Paenibacillus forsythiae</name>
    <dbReference type="NCBI Taxonomy" id="365616"/>
    <lineage>
        <taxon>Bacteria</taxon>
        <taxon>Bacillati</taxon>
        <taxon>Bacillota</taxon>
        <taxon>Bacilli</taxon>
        <taxon>Bacillales</taxon>
        <taxon>Paenibacillaceae</taxon>
        <taxon>Paenibacillus</taxon>
    </lineage>
</organism>
<keyword evidence="10" id="KW-1185">Reference proteome</keyword>
<gene>
    <name evidence="9" type="ORF">J2Z22_001320</name>
</gene>
<dbReference type="PANTHER" id="PTHR30193:SF37">
    <property type="entry name" value="INNER MEMBRANE ABC TRANSPORTER PERMEASE PROTEIN YCJO"/>
    <property type="match status" value="1"/>
</dbReference>
<evidence type="ECO:0000256" key="7">
    <source>
        <dbReference type="RuleBase" id="RU363032"/>
    </source>
</evidence>
<feature type="transmembrane region" description="Helical" evidence="7">
    <location>
        <begin position="264"/>
        <end position="285"/>
    </location>
</feature>
<comment type="similarity">
    <text evidence="7">Belongs to the binding-protein-dependent transport system permease family.</text>
</comment>
<dbReference type="InterPro" id="IPR051393">
    <property type="entry name" value="ABC_transporter_permease"/>
</dbReference>
<dbReference type="PROSITE" id="PS50928">
    <property type="entry name" value="ABC_TM1"/>
    <property type="match status" value="1"/>
</dbReference>
<keyword evidence="5 7" id="KW-1133">Transmembrane helix</keyword>
<keyword evidence="6 7" id="KW-0472">Membrane</keyword>
<dbReference type="InterPro" id="IPR000515">
    <property type="entry name" value="MetI-like"/>
</dbReference>
<evidence type="ECO:0000256" key="2">
    <source>
        <dbReference type="ARBA" id="ARBA00022448"/>
    </source>
</evidence>
<reference evidence="9 10" key="1">
    <citation type="submission" date="2023-07" db="EMBL/GenBank/DDBJ databases">
        <title>Genomic Encyclopedia of Type Strains, Phase IV (KMG-IV): sequencing the most valuable type-strain genomes for metagenomic binning, comparative biology and taxonomic classification.</title>
        <authorList>
            <person name="Goeker M."/>
        </authorList>
    </citation>
    <scope>NUCLEOTIDE SEQUENCE [LARGE SCALE GENOMIC DNA]</scope>
    <source>
        <strain evidence="9 10">T98</strain>
    </source>
</reference>
<dbReference type="PANTHER" id="PTHR30193">
    <property type="entry name" value="ABC TRANSPORTER PERMEASE PROTEIN"/>
    <property type="match status" value="1"/>
</dbReference>
<name>A0ABU3H4Q6_9BACL</name>
<dbReference type="SUPFAM" id="SSF161098">
    <property type="entry name" value="MetI-like"/>
    <property type="match status" value="1"/>
</dbReference>
<comment type="subcellular location">
    <subcellularLocation>
        <location evidence="1 7">Cell membrane</location>
        <topology evidence="1 7">Multi-pass membrane protein</topology>
    </subcellularLocation>
</comment>
<feature type="transmembrane region" description="Helical" evidence="7">
    <location>
        <begin position="159"/>
        <end position="180"/>
    </location>
</feature>
<feature type="domain" description="ABC transmembrane type-1" evidence="8">
    <location>
        <begin position="69"/>
        <end position="285"/>
    </location>
</feature>
<evidence type="ECO:0000256" key="1">
    <source>
        <dbReference type="ARBA" id="ARBA00004651"/>
    </source>
</evidence>
<keyword evidence="4 7" id="KW-0812">Transmembrane</keyword>
<evidence type="ECO:0000313" key="9">
    <source>
        <dbReference type="EMBL" id="MDT3425801.1"/>
    </source>
</evidence>
<dbReference type="Gene3D" id="1.10.3720.10">
    <property type="entry name" value="MetI-like"/>
    <property type="match status" value="1"/>
</dbReference>
<evidence type="ECO:0000313" key="10">
    <source>
        <dbReference type="Proteomes" id="UP001248709"/>
    </source>
</evidence>